<keyword evidence="3" id="KW-1185">Reference proteome</keyword>
<dbReference type="KEGG" id="ani:ANIA_07556"/>
<dbReference type="HOGENOM" id="CLU_754448_0_0_1"/>
<gene>
    <name evidence="2" type="ORF">ANIA_07556</name>
</gene>
<dbReference type="InParanoid" id="Q5AVX4"/>
<dbReference type="Proteomes" id="UP000000560">
    <property type="component" value="Chromosome IV"/>
</dbReference>
<dbReference type="GeneID" id="2869604"/>
<sequence>MMLHGQRQAQITPFFAQSQHRPALKRPFALSASPSPSCSPSSLSPAHDYGSQPTAKRNLLTTFEDGSNDKTYSQRFRERLEGYRACKEKELGDPFNPDRISSCNCGLSPSPDRTVCEEDYDDECYDDANYDDNDNGEILVQESVLLDEGDCLCDSEHGHYTAIVRGDSVHPQQHSEPQPEPQPQFIPEHETERYAPLSNEAINNILLQCAPSSASTQTWIRTHRANEVDKERKKALFKQRDDLRRQVLQLRPKSEWTMNRAVKAPVFKLLYDGIENGVGVGDFGANSVASPEISLPSEASSYGQDNNLIGFSYRGRPYILDEKDKQWMKVFRSTGRLQVAVCYEEASIVPSRTMQEFQKYFSISDQW</sequence>
<evidence type="ECO:0000313" key="2">
    <source>
        <dbReference type="EMBL" id="CBF79624.1"/>
    </source>
</evidence>
<dbReference type="RefSeq" id="XP_680825.1">
    <property type="nucleotide sequence ID" value="XM_675733.1"/>
</dbReference>
<reference evidence="3" key="2">
    <citation type="journal article" date="2009" name="Fungal Genet. Biol.">
        <title>The 2008 update of the Aspergillus nidulans genome annotation: a community effort.</title>
        <authorList>
            <person name="Wortman J.R."/>
            <person name="Gilsenan J.M."/>
            <person name="Joardar V."/>
            <person name="Deegan J."/>
            <person name="Clutterbuck J."/>
            <person name="Andersen M.R."/>
            <person name="Archer D."/>
            <person name="Bencina M."/>
            <person name="Braus G."/>
            <person name="Coutinho P."/>
            <person name="von Dohren H."/>
            <person name="Doonan J."/>
            <person name="Driessen A.J."/>
            <person name="Durek P."/>
            <person name="Espeso E."/>
            <person name="Fekete E."/>
            <person name="Flipphi M."/>
            <person name="Estrada C.G."/>
            <person name="Geysens S."/>
            <person name="Goldman G."/>
            <person name="de Groot P.W."/>
            <person name="Hansen K."/>
            <person name="Harris S.D."/>
            <person name="Heinekamp T."/>
            <person name="Helmstaedt K."/>
            <person name="Henrissat B."/>
            <person name="Hofmann G."/>
            <person name="Homan T."/>
            <person name="Horio T."/>
            <person name="Horiuchi H."/>
            <person name="James S."/>
            <person name="Jones M."/>
            <person name="Karaffa L."/>
            <person name="Karanyi Z."/>
            <person name="Kato M."/>
            <person name="Keller N."/>
            <person name="Kelly D.E."/>
            <person name="Kiel J.A."/>
            <person name="Kim J.M."/>
            <person name="van der Klei I.J."/>
            <person name="Klis F.M."/>
            <person name="Kovalchuk A."/>
            <person name="Krasevec N."/>
            <person name="Kubicek C.P."/>
            <person name="Liu B."/>
            <person name="Maccabe A."/>
            <person name="Meyer V."/>
            <person name="Mirabito P."/>
            <person name="Miskei M."/>
            <person name="Mos M."/>
            <person name="Mullins J."/>
            <person name="Nelson D.R."/>
            <person name="Nielsen J."/>
            <person name="Oakley B.R."/>
            <person name="Osmani S.A."/>
            <person name="Pakula T."/>
            <person name="Paszewski A."/>
            <person name="Paulsen I."/>
            <person name="Pilsyk S."/>
            <person name="Pocsi I."/>
            <person name="Punt P.J."/>
            <person name="Ram A.F."/>
            <person name="Ren Q."/>
            <person name="Robellet X."/>
            <person name="Robson G."/>
            <person name="Seiboth B."/>
            <person name="van Solingen P."/>
            <person name="Specht T."/>
            <person name="Sun J."/>
            <person name="Taheri-Talesh N."/>
            <person name="Takeshita N."/>
            <person name="Ussery D."/>
            <person name="vanKuyk P.A."/>
            <person name="Visser H."/>
            <person name="van de Vondervoort P.J."/>
            <person name="de Vries R.P."/>
            <person name="Walton J."/>
            <person name="Xiang X."/>
            <person name="Xiong Y."/>
            <person name="Zeng A.P."/>
            <person name="Brandt B.W."/>
            <person name="Cornell M.J."/>
            <person name="van den Hondel C.A."/>
            <person name="Visser J."/>
            <person name="Oliver S.G."/>
            <person name="Turner G."/>
        </authorList>
    </citation>
    <scope>GENOME REANNOTATION</scope>
    <source>
        <strain evidence="3">FGSC A4 / ATCC 38163 / CBS 112.46 / NRRL 194 / M139</strain>
    </source>
</reference>
<protein>
    <submittedName>
        <fullName evidence="2">Uncharacterized protein</fullName>
    </submittedName>
</protein>
<evidence type="ECO:0000313" key="3">
    <source>
        <dbReference type="Proteomes" id="UP000000560"/>
    </source>
</evidence>
<dbReference type="VEuPathDB" id="FungiDB:AN7556"/>
<name>Q5AVX4_EMENI</name>
<proteinExistence type="predicted"/>
<feature type="region of interest" description="Disordered" evidence="1">
    <location>
        <begin position="25"/>
        <end position="53"/>
    </location>
</feature>
<accession>Q5AVX4</accession>
<dbReference type="EMBL" id="BN001304">
    <property type="protein sequence ID" value="CBF79624.1"/>
    <property type="molecule type" value="Genomic_DNA"/>
</dbReference>
<dbReference type="OrthoDB" id="10583168at2759"/>
<evidence type="ECO:0000256" key="1">
    <source>
        <dbReference type="SAM" id="MobiDB-lite"/>
    </source>
</evidence>
<reference evidence="3" key="1">
    <citation type="journal article" date="2005" name="Nature">
        <title>Sequencing of Aspergillus nidulans and comparative analysis with A. fumigatus and A. oryzae.</title>
        <authorList>
            <person name="Galagan J.E."/>
            <person name="Calvo S.E."/>
            <person name="Cuomo C."/>
            <person name="Ma L.J."/>
            <person name="Wortman J.R."/>
            <person name="Batzoglou S."/>
            <person name="Lee S.I."/>
            <person name="Basturkmen M."/>
            <person name="Spevak C.C."/>
            <person name="Clutterbuck J."/>
            <person name="Kapitonov V."/>
            <person name="Jurka J."/>
            <person name="Scazzocchio C."/>
            <person name="Farman M."/>
            <person name="Butler J."/>
            <person name="Purcell S."/>
            <person name="Harris S."/>
            <person name="Braus G.H."/>
            <person name="Draht O."/>
            <person name="Busch S."/>
            <person name="D'Enfert C."/>
            <person name="Bouchier C."/>
            <person name="Goldman G.H."/>
            <person name="Bell-Pedersen D."/>
            <person name="Griffiths-Jones S."/>
            <person name="Doonan J.H."/>
            <person name="Yu J."/>
            <person name="Vienken K."/>
            <person name="Pain A."/>
            <person name="Freitag M."/>
            <person name="Selker E.U."/>
            <person name="Archer D.B."/>
            <person name="Penalva M.A."/>
            <person name="Oakley B.R."/>
            <person name="Momany M."/>
            <person name="Tanaka T."/>
            <person name="Kumagai T."/>
            <person name="Asai K."/>
            <person name="Machida M."/>
            <person name="Nierman W.C."/>
            <person name="Denning D.W."/>
            <person name="Caddick M."/>
            <person name="Hynes M."/>
            <person name="Paoletti M."/>
            <person name="Fischer R."/>
            <person name="Miller B."/>
            <person name="Dyer P."/>
            <person name="Sachs M.S."/>
            <person name="Osmani S.A."/>
            <person name="Birren B.W."/>
        </authorList>
    </citation>
    <scope>NUCLEOTIDE SEQUENCE [LARGE SCALE GENOMIC DNA]</scope>
    <source>
        <strain evidence="3">FGSC A4 / ATCC 38163 / CBS 112.46 / NRRL 194 / M139</strain>
    </source>
</reference>
<organism evidence="2 3">
    <name type="scientific">Emericella nidulans (strain FGSC A4 / ATCC 38163 / CBS 112.46 / NRRL 194 / M139)</name>
    <name type="common">Aspergillus nidulans</name>
    <dbReference type="NCBI Taxonomy" id="227321"/>
    <lineage>
        <taxon>Eukaryota</taxon>
        <taxon>Fungi</taxon>
        <taxon>Dikarya</taxon>
        <taxon>Ascomycota</taxon>
        <taxon>Pezizomycotina</taxon>
        <taxon>Eurotiomycetes</taxon>
        <taxon>Eurotiomycetidae</taxon>
        <taxon>Eurotiales</taxon>
        <taxon>Aspergillaceae</taxon>
        <taxon>Aspergillus</taxon>
        <taxon>Aspergillus subgen. Nidulantes</taxon>
    </lineage>
</organism>
<dbReference type="AlphaFoldDB" id="Q5AVX4"/>
<accession>C8VBP2</accession>
<feature type="compositionally biased region" description="Low complexity" evidence="1">
    <location>
        <begin position="29"/>
        <end position="46"/>
    </location>
</feature>